<accession>A0A194PR32</accession>
<dbReference type="Proteomes" id="UP000053268">
    <property type="component" value="Unassembled WGS sequence"/>
</dbReference>
<evidence type="ECO:0000313" key="1">
    <source>
        <dbReference type="EMBL" id="KPI95418.1"/>
    </source>
</evidence>
<keyword evidence="2" id="KW-1185">Reference proteome</keyword>
<proteinExistence type="predicted"/>
<sequence length="96" mass="10706">MLKLVTASVYKLPSASQQRHTARRPSQAHQVSSQPKAALVLARSFLVTAALPLRASPLAFTPQIQVTRPTQQIRQQNQILKMLYGTLIHFGCKELE</sequence>
<evidence type="ECO:0000313" key="2">
    <source>
        <dbReference type="Proteomes" id="UP000053268"/>
    </source>
</evidence>
<organism evidence="1 2">
    <name type="scientific">Papilio xuthus</name>
    <name type="common">Asian swallowtail butterfly</name>
    <dbReference type="NCBI Taxonomy" id="66420"/>
    <lineage>
        <taxon>Eukaryota</taxon>
        <taxon>Metazoa</taxon>
        <taxon>Ecdysozoa</taxon>
        <taxon>Arthropoda</taxon>
        <taxon>Hexapoda</taxon>
        <taxon>Insecta</taxon>
        <taxon>Pterygota</taxon>
        <taxon>Neoptera</taxon>
        <taxon>Endopterygota</taxon>
        <taxon>Lepidoptera</taxon>
        <taxon>Glossata</taxon>
        <taxon>Ditrysia</taxon>
        <taxon>Papilionoidea</taxon>
        <taxon>Papilionidae</taxon>
        <taxon>Papilioninae</taxon>
        <taxon>Papilio</taxon>
    </lineage>
</organism>
<protein>
    <submittedName>
        <fullName evidence="1">Uncharacterized protein</fullName>
    </submittedName>
</protein>
<dbReference type="EMBL" id="KQ459596">
    <property type="protein sequence ID" value="KPI95418.1"/>
    <property type="molecule type" value="Genomic_DNA"/>
</dbReference>
<name>A0A194PR32_PAPXU</name>
<reference evidence="1 2" key="1">
    <citation type="journal article" date="2015" name="Nat. Commun.">
        <title>Outbred genome sequencing and CRISPR/Cas9 gene editing in butterflies.</title>
        <authorList>
            <person name="Li X."/>
            <person name="Fan D."/>
            <person name="Zhang W."/>
            <person name="Liu G."/>
            <person name="Zhang L."/>
            <person name="Zhao L."/>
            <person name="Fang X."/>
            <person name="Chen L."/>
            <person name="Dong Y."/>
            <person name="Chen Y."/>
            <person name="Ding Y."/>
            <person name="Zhao R."/>
            <person name="Feng M."/>
            <person name="Zhu Y."/>
            <person name="Feng Y."/>
            <person name="Jiang X."/>
            <person name="Zhu D."/>
            <person name="Xiang H."/>
            <person name="Feng X."/>
            <person name="Li S."/>
            <person name="Wang J."/>
            <person name="Zhang G."/>
            <person name="Kronforst M.R."/>
            <person name="Wang W."/>
        </authorList>
    </citation>
    <scope>NUCLEOTIDE SEQUENCE [LARGE SCALE GENOMIC DNA]</scope>
    <source>
        <strain evidence="1">Ya'a_city_454_Px</strain>
        <tissue evidence="1">Whole body</tissue>
    </source>
</reference>
<gene>
    <name evidence="1" type="ORF">RR46_08877</name>
</gene>
<dbReference type="AlphaFoldDB" id="A0A194PR32"/>